<proteinExistence type="predicted"/>
<reference evidence="2 3" key="1">
    <citation type="submission" date="2017-06" db="EMBL/GenBank/DDBJ databases">
        <title>Complete Genome Sequence of Streptomyces hawaiiensis NRRL 15010 and insights into acyldepsipeptides biosynthesis.</title>
        <authorList>
            <person name="Mariita R.M."/>
            <person name="Sello J.K."/>
        </authorList>
    </citation>
    <scope>NUCLEOTIDE SEQUENCE [LARGE SCALE GENOMIC DNA]</scope>
    <source>
        <strain evidence="2 3">ATCC 12236</strain>
    </source>
</reference>
<sequence length="67" mass="7198">MRRSVTPATKVTSPERATPDRNYVGMSPIGDSVVRGPQEHQADGGKELDSIIAADWHTCATDAVLFS</sequence>
<feature type="compositionally biased region" description="Polar residues" evidence="1">
    <location>
        <begin position="1"/>
        <end position="12"/>
    </location>
</feature>
<evidence type="ECO:0000256" key="1">
    <source>
        <dbReference type="SAM" id="MobiDB-lite"/>
    </source>
</evidence>
<dbReference type="KEGG" id="shaw:CEB94_21545"/>
<protein>
    <submittedName>
        <fullName evidence="2">Uncharacterized protein</fullName>
    </submittedName>
</protein>
<dbReference type="AlphaFoldDB" id="A0A6G5RHU4"/>
<dbReference type="RefSeq" id="WP_175433736.1">
    <property type="nucleotide sequence ID" value="NZ_CP021978.1"/>
</dbReference>
<gene>
    <name evidence="2" type="ORF">CEB94_21545</name>
</gene>
<keyword evidence="3" id="KW-1185">Reference proteome</keyword>
<organism evidence="2 3">
    <name type="scientific">Streptomyces hawaiiensis</name>
    <dbReference type="NCBI Taxonomy" id="67305"/>
    <lineage>
        <taxon>Bacteria</taxon>
        <taxon>Bacillati</taxon>
        <taxon>Actinomycetota</taxon>
        <taxon>Actinomycetes</taxon>
        <taxon>Kitasatosporales</taxon>
        <taxon>Streptomycetaceae</taxon>
        <taxon>Streptomyces</taxon>
    </lineage>
</organism>
<evidence type="ECO:0000313" key="3">
    <source>
        <dbReference type="Proteomes" id="UP000495940"/>
    </source>
</evidence>
<feature type="region of interest" description="Disordered" evidence="1">
    <location>
        <begin position="1"/>
        <end position="44"/>
    </location>
</feature>
<dbReference type="EMBL" id="CP021978">
    <property type="protein sequence ID" value="QCD57142.1"/>
    <property type="molecule type" value="Genomic_DNA"/>
</dbReference>
<accession>A0A6G5RHU4</accession>
<dbReference type="Proteomes" id="UP000495940">
    <property type="component" value="Chromosome"/>
</dbReference>
<evidence type="ECO:0000313" key="2">
    <source>
        <dbReference type="EMBL" id="QCD57142.1"/>
    </source>
</evidence>
<name>A0A6G5RHU4_9ACTN</name>